<evidence type="ECO:0000256" key="4">
    <source>
        <dbReference type="ARBA" id="ARBA00022496"/>
    </source>
</evidence>
<dbReference type="InterPro" id="IPR000531">
    <property type="entry name" value="Beta-barrel_TonB"/>
</dbReference>
<comment type="similarity">
    <text evidence="11 12">Belongs to the TonB-dependent receptor family.</text>
</comment>
<evidence type="ECO:0000259" key="13">
    <source>
        <dbReference type="Pfam" id="PF00593"/>
    </source>
</evidence>
<keyword evidence="5 11" id="KW-0812">Transmembrane</keyword>
<dbReference type="InterPro" id="IPR012910">
    <property type="entry name" value="Plug_dom"/>
</dbReference>
<dbReference type="AlphaFoldDB" id="A0A0H2X8I3"/>
<dbReference type="Gene3D" id="2.40.170.20">
    <property type="entry name" value="TonB-dependent receptor, beta-barrel domain"/>
    <property type="match status" value="1"/>
</dbReference>
<dbReference type="EMBL" id="CP000050">
    <property type="protein sequence ID" value="AAY49562.1"/>
    <property type="molecule type" value="Genomic_DNA"/>
</dbReference>
<name>A0A0H2X8I3_XANC8</name>
<dbReference type="PANTHER" id="PTHR32552:SF81">
    <property type="entry name" value="TONB-DEPENDENT OUTER MEMBRANE RECEPTOR"/>
    <property type="match status" value="1"/>
</dbReference>
<dbReference type="GO" id="GO:0006826">
    <property type="term" value="P:iron ion transport"/>
    <property type="evidence" value="ECO:0007669"/>
    <property type="project" value="UniProtKB-KW"/>
</dbReference>
<organism evidence="15 16">
    <name type="scientific">Xanthomonas campestris pv. campestris (strain 8004)</name>
    <dbReference type="NCBI Taxonomy" id="314565"/>
    <lineage>
        <taxon>Bacteria</taxon>
        <taxon>Pseudomonadati</taxon>
        <taxon>Pseudomonadota</taxon>
        <taxon>Gammaproteobacteria</taxon>
        <taxon>Lysobacterales</taxon>
        <taxon>Lysobacteraceae</taxon>
        <taxon>Xanthomonas</taxon>
    </lineage>
</organism>
<keyword evidence="6" id="KW-0408">Iron</keyword>
<keyword evidence="3 11" id="KW-1134">Transmembrane beta strand</keyword>
<sequence>MDSVMRPLRRCANGSVACDISRGRRRMMQSQRLTASPPGNPMHIDHRRGGRLALAIFVATHAPWLYAQAQSDAPAERTEPATLAALTVTAQKREEALQDVPIIVSVLPEQLLLDNGVHDIKDLQVLVPGLIVTSTQSAAQTTARIRGIGTVGDNAGLESSVGVVIDGVPRARNGVGFSDLGELERIEVLKGPQGTVFGKNTSAGVINVVTRRPSFTRSAEAELTAGNYGAFGLAAAFNDAVGETSALRVYAAKRRRDGFENVVTGAGPRTATDDGDQNLETGRIQLLWEPSHELAINIAADATNRNENCCVTVTTERGPTAAILNALTPGGQGTIGQADPSRRLAYSNRSTAQDIRDRGVSAQVDWTTPWLGAPVLTSITALRDWTSVNGLDFDFSAADVLYRAPQQDEMLTGFRTFSQELRLAGSSEQLDWMVGAFYADETVHRNESYRFGTAYEPYLSTALLGRINPALAARADAPRFLADATGLPTGSLFRGQGSQDRFRQDGRSVAVFTNNTWHATDALDVVVGLRYTYEHKALASSFENPDGSPACASYFAANGQLDPAAARRIGAALTARGVPAAAVPSIAPQVVGFSCLPWSNVAHDGRRTQQQLTEREWSGTAKLAYRWNDALMTYVSAARGYKAGGFNLDRVQSADGLSTGVQGIVPVDDTAFPGEFVDSYELGAKTTWLGGNLLLNAALFYQDFSDFQLNNFLGTSFVVRAIPTVISQGVDAEVLWQTGLPGLMLQGGLSYTDTAYGQDRLPDADLALLPGSRTSFAPRLSGNLALSYEHAIGSQLIGRANLGAKYSSDYNVGTDLDPQKLQPSYTIVNARLGIGASDKRWQLEAWAENLGNVTYRQVAIDAPLQAGSWNAFLGAPRTFGMTLRLRY</sequence>
<dbReference type="Pfam" id="PF07715">
    <property type="entry name" value="Plug"/>
    <property type="match status" value="1"/>
</dbReference>
<evidence type="ECO:0000313" key="16">
    <source>
        <dbReference type="Proteomes" id="UP000000420"/>
    </source>
</evidence>
<dbReference type="KEGG" id="xcb:XC_2512"/>
<dbReference type="PROSITE" id="PS52016">
    <property type="entry name" value="TONB_DEPENDENT_REC_3"/>
    <property type="match status" value="1"/>
</dbReference>
<evidence type="ECO:0000313" key="15">
    <source>
        <dbReference type="EMBL" id="AAY49562.1"/>
    </source>
</evidence>
<reference evidence="15 16" key="1">
    <citation type="journal article" date="2005" name="Genome Res.">
        <title>Comparative and functional genomic analyses of the pathogenicity of phytopathogen Xanthomonas campestris pv. campestris.</title>
        <authorList>
            <person name="Qian W."/>
            <person name="Jia Y."/>
            <person name="Ren S.X."/>
            <person name="He Y.Q."/>
            <person name="Feng J.X."/>
            <person name="Lu L.F."/>
            <person name="Sun Q."/>
            <person name="Ying G."/>
            <person name="Tang D.J."/>
            <person name="Tang H."/>
            <person name="Wu W."/>
            <person name="Hao P."/>
            <person name="Wang L."/>
            <person name="Jiang B.L."/>
            <person name="Zeng S."/>
            <person name="Gu W.Y."/>
            <person name="Lu G."/>
            <person name="Rong L."/>
            <person name="Tian Y."/>
            <person name="Yao Z."/>
            <person name="Fu G."/>
            <person name="Chen B."/>
            <person name="Fang R."/>
            <person name="Qiang B."/>
            <person name="Chen Z."/>
            <person name="Zhao G.P."/>
            <person name="Tang J.L."/>
            <person name="He C."/>
        </authorList>
    </citation>
    <scope>NUCLEOTIDE SEQUENCE [LARGE SCALE GENOMIC DNA]</scope>
    <source>
        <strain evidence="15 16">8004</strain>
    </source>
</reference>
<dbReference type="GO" id="GO:0009279">
    <property type="term" value="C:cell outer membrane"/>
    <property type="evidence" value="ECO:0007669"/>
    <property type="project" value="UniProtKB-SubCell"/>
</dbReference>
<gene>
    <name evidence="15" type="ordered locus">XC_2512</name>
</gene>
<feature type="domain" description="TonB-dependent receptor plug" evidence="14">
    <location>
        <begin position="97"/>
        <end position="205"/>
    </location>
</feature>
<evidence type="ECO:0000256" key="9">
    <source>
        <dbReference type="ARBA" id="ARBA00023136"/>
    </source>
</evidence>
<keyword evidence="9 11" id="KW-0472">Membrane</keyword>
<evidence type="ECO:0000256" key="2">
    <source>
        <dbReference type="ARBA" id="ARBA00022448"/>
    </source>
</evidence>
<dbReference type="HOGENOM" id="CLU_008287_15_0_6"/>
<accession>A0A0H2X8I3</accession>
<keyword evidence="7" id="KW-0406">Ion transport</keyword>
<evidence type="ECO:0000256" key="10">
    <source>
        <dbReference type="ARBA" id="ARBA00023237"/>
    </source>
</evidence>
<dbReference type="InterPro" id="IPR039426">
    <property type="entry name" value="TonB-dep_rcpt-like"/>
</dbReference>
<dbReference type="Proteomes" id="UP000000420">
    <property type="component" value="Chromosome"/>
</dbReference>
<dbReference type="SUPFAM" id="SSF56935">
    <property type="entry name" value="Porins"/>
    <property type="match status" value="1"/>
</dbReference>
<evidence type="ECO:0000259" key="14">
    <source>
        <dbReference type="Pfam" id="PF07715"/>
    </source>
</evidence>
<evidence type="ECO:0000256" key="5">
    <source>
        <dbReference type="ARBA" id="ARBA00022692"/>
    </source>
</evidence>
<keyword evidence="2 11" id="KW-0813">Transport</keyword>
<evidence type="ECO:0000256" key="11">
    <source>
        <dbReference type="PROSITE-ProRule" id="PRU01360"/>
    </source>
</evidence>
<evidence type="ECO:0000256" key="6">
    <source>
        <dbReference type="ARBA" id="ARBA00023004"/>
    </source>
</evidence>
<evidence type="ECO:0000256" key="1">
    <source>
        <dbReference type="ARBA" id="ARBA00004571"/>
    </source>
</evidence>
<evidence type="ECO:0000256" key="12">
    <source>
        <dbReference type="RuleBase" id="RU003357"/>
    </source>
</evidence>
<keyword evidence="8 12" id="KW-0798">TonB box</keyword>
<comment type="subcellular location">
    <subcellularLocation>
        <location evidence="1 11">Cell outer membrane</location>
        <topology evidence="1 11">Multi-pass membrane protein</topology>
    </subcellularLocation>
</comment>
<evidence type="ECO:0000256" key="3">
    <source>
        <dbReference type="ARBA" id="ARBA00022452"/>
    </source>
</evidence>
<proteinExistence type="inferred from homology"/>
<keyword evidence="10 11" id="KW-0998">Cell outer membrane</keyword>
<keyword evidence="15" id="KW-0675">Receptor</keyword>
<dbReference type="PANTHER" id="PTHR32552">
    <property type="entry name" value="FERRICHROME IRON RECEPTOR-RELATED"/>
    <property type="match status" value="1"/>
</dbReference>
<dbReference type="InterPro" id="IPR036942">
    <property type="entry name" value="Beta-barrel_TonB_sf"/>
</dbReference>
<keyword evidence="4" id="KW-0410">Iron transport</keyword>
<evidence type="ECO:0000256" key="7">
    <source>
        <dbReference type="ARBA" id="ARBA00023065"/>
    </source>
</evidence>
<feature type="domain" description="TonB-dependent receptor-like beta-barrel" evidence="13">
    <location>
        <begin position="352"/>
        <end position="850"/>
    </location>
</feature>
<dbReference type="Pfam" id="PF00593">
    <property type="entry name" value="TonB_dep_Rec_b-barrel"/>
    <property type="match status" value="1"/>
</dbReference>
<protein>
    <submittedName>
        <fullName evidence="15">TonB-dependent receptor</fullName>
    </submittedName>
</protein>
<evidence type="ECO:0000256" key="8">
    <source>
        <dbReference type="ARBA" id="ARBA00023077"/>
    </source>
</evidence>